<dbReference type="PROSITE" id="PS51257">
    <property type="entry name" value="PROKAR_LIPOPROTEIN"/>
    <property type="match status" value="1"/>
</dbReference>
<dbReference type="RefSeq" id="WP_382352458.1">
    <property type="nucleotide sequence ID" value="NZ_JBHSMC010000016.1"/>
</dbReference>
<sequence length="475" mass="53667">MKRHLFLVLLLSIILVACSADDTEQNSEKDAQIEKQDDIAQVEEKDKTEENVDNKELEEEYNPFFAIGNITLNKRDIVLHEVENGKVILVGEKLQNGSAKIAVRFTGNLQRVWNNIEPSLKIITDDGNDFSNFSTETRMAEDGLYILYNFSDVTGTSIARIDFSINKKNKDMEVKKFVLEETTQSMEVPGLIQYISNPQELPELKDPYKTITFKEITYGDHALKVKADVTYNEDVKLKATNAYLYNPFTEESYKSKIENEYFAGIPKEINLKFDVGFISQHSPYVHLVLLDRKINLSLFSGKSYENEMKIVSLPNESVTDQLFTNLLNAPSIGVQVPSESGLTDILGNTYYNAKSIMVPSDYTGALYRDQQLVKLYSDGFSTFTATLSIKHDNRFVNQDIKVYFVADDLKFGDNGKLLEPDFSGTILKELTLTPNEIQEVTFETKGSSVIHIISARTESAVGYADIIIADGKFNK</sequence>
<reference evidence="3" key="1">
    <citation type="journal article" date="2019" name="Int. J. Syst. Evol. Microbiol.">
        <title>The Global Catalogue of Microorganisms (GCM) 10K type strain sequencing project: providing services to taxonomists for standard genome sequencing and annotation.</title>
        <authorList>
            <consortium name="The Broad Institute Genomics Platform"/>
            <consortium name="The Broad Institute Genome Sequencing Center for Infectious Disease"/>
            <person name="Wu L."/>
            <person name="Ma J."/>
        </authorList>
    </citation>
    <scope>NUCLEOTIDE SEQUENCE [LARGE SCALE GENOMIC DNA]</scope>
    <source>
        <strain evidence="3">CGMCC 1.12237</strain>
    </source>
</reference>
<keyword evidence="3" id="KW-1185">Reference proteome</keyword>
<feature type="signal peptide" evidence="1">
    <location>
        <begin position="1"/>
        <end position="19"/>
    </location>
</feature>
<feature type="chain" id="PRO_5046281120" evidence="1">
    <location>
        <begin position="20"/>
        <end position="475"/>
    </location>
</feature>
<evidence type="ECO:0000313" key="2">
    <source>
        <dbReference type="EMBL" id="MFC5465665.1"/>
    </source>
</evidence>
<evidence type="ECO:0000256" key="1">
    <source>
        <dbReference type="SAM" id="SignalP"/>
    </source>
</evidence>
<gene>
    <name evidence="2" type="ORF">ACFPM4_13010</name>
</gene>
<organism evidence="2 3">
    <name type="scientific">Lederbergia graminis</name>
    <dbReference type="NCBI Taxonomy" id="735518"/>
    <lineage>
        <taxon>Bacteria</taxon>
        <taxon>Bacillati</taxon>
        <taxon>Bacillota</taxon>
        <taxon>Bacilli</taxon>
        <taxon>Bacillales</taxon>
        <taxon>Bacillaceae</taxon>
        <taxon>Lederbergia</taxon>
    </lineage>
</organism>
<name>A0ABW0LIE6_9BACI</name>
<keyword evidence="1" id="KW-0732">Signal</keyword>
<comment type="caution">
    <text evidence="2">The sequence shown here is derived from an EMBL/GenBank/DDBJ whole genome shotgun (WGS) entry which is preliminary data.</text>
</comment>
<dbReference type="Proteomes" id="UP001596147">
    <property type="component" value="Unassembled WGS sequence"/>
</dbReference>
<protein>
    <submittedName>
        <fullName evidence="2">Uncharacterized protein</fullName>
    </submittedName>
</protein>
<evidence type="ECO:0000313" key="3">
    <source>
        <dbReference type="Proteomes" id="UP001596147"/>
    </source>
</evidence>
<accession>A0ABW0LIE6</accession>
<dbReference type="EMBL" id="JBHSMC010000016">
    <property type="protein sequence ID" value="MFC5465665.1"/>
    <property type="molecule type" value="Genomic_DNA"/>
</dbReference>
<proteinExistence type="predicted"/>